<dbReference type="Gene3D" id="3.30.70.20">
    <property type="match status" value="1"/>
</dbReference>
<dbReference type="FunFam" id="3.30.70.20:FF:000002">
    <property type="entry name" value="NADH-ubiquinone oxidoreductase 75 kDa subunit"/>
    <property type="match status" value="1"/>
</dbReference>
<dbReference type="PROSITE" id="PS00643">
    <property type="entry name" value="COMPLEX1_75K_3"/>
    <property type="match status" value="1"/>
</dbReference>
<dbReference type="OrthoDB" id="9805142at2"/>
<evidence type="ECO:0000313" key="13">
    <source>
        <dbReference type="EMBL" id="AOP32530.1"/>
    </source>
</evidence>
<dbReference type="Pfam" id="PF04879">
    <property type="entry name" value="Molybdop_Fe4S4"/>
    <property type="match status" value="1"/>
</dbReference>
<keyword evidence="8" id="KW-0520">NAD</keyword>
<dbReference type="SUPFAM" id="SSF54862">
    <property type="entry name" value="4Fe-4S ferredoxins"/>
    <property type="match status" value="1"/>
</dbReference>
<evidence type="ECO:0000256" key="8">
    <source>
        <dbReference type="ARBA" id="ARBA00023027"/>
    </source>
</evidence>
<proteinExistence type="inferred from homology"/>
<dbReference type="InterPro" id="IPR050123">
    <property type="entry name" value="Prok_molybdopt-oxidoreductase"/>
</dbReference>
<organism evidence="13 14">
    <name type="scientific">Leptospira tipperaryensis</name>
    <dbReference type="NCBI Taxonomy" id="2564040"/>
    <lineage>
        <taxon>Bacteria</taxon>
        <taxon>Pseudomonadati</taxon>
        <taxon>Spirochaetota</taxon>
        <taxon>Spirochaetia</taxon>
        <taxon>Leptospirales</taxon>
        <taxon>Leptospiraceae</taxon>
        <taxon>Leptospira</taxon>
    </lineage>
</organism>
<dbReference type="SUPFAM" id="SSF53706">
    <property type="entry name" value="Formate dehydrogenase/DMSO reductase, domains 1-3"/>
    <property type="match status" value="1"/>
</dbReference>
<evidence type="ECO:0000256" key="5">
    <source>
        <dbReference type="ARBA" id="ARBA00022967"/>
    </source>
</evidence>
<keyword evidence="3" id="KW-0004">4Fe-4S</keyword>
<evidence type="ECO:0000256" key="6">
    <source>
        <dbReference type="ARBA" id="ARBA00023004"/>
    </source>
</evidence>
<dbReference type="SMART" id="SM00926">
    <property type="entry name" value="Molybdop_Fe4S4"/>
    <property type="match status" value="1"/>
</dbReference>
<protein>
    <submittedName>
        <fullName evidence="13">NADH dehydrogenase</fullName>
    </submittedName>
</protein>
<dbReference type="CDD" id="cd00207">
    <property type="entry name" value="fer2"/>
    <property type="match status" value="1"/>
</dbReference>
<dbReference type="GO" id="GO:0042773">
    <property type="term" value="P:ATP synthesis coupled electron transport"/>
    <property type="evidence" value="ECO:0007669"/>
    <property type="project" value="InterPro"/>
</dbReference>
<name>A0A1D7USF9_9LEPT</name>
<dbReference type="EMBL" id="CP015217">
    <property type="protein sequence ID" value="AOP32530.1"/>
    <property type="molecule type" value="Genomic_DNA"/>
</dbReference>
<evidence type="ECO:0000256" key="1">
    <source>
        <dbReference type="ARBA" id="ARBA00001966"/>
    </source>
</evidence>
<gene>
    <name evidence="13" type="ORF">A0128_00730</name>
</gene>
<evidence type="ECO:0000259" key="11">
    <source>
        <dbReference type="PROSITE" id="PS51669"/>
    </source>
</evidence>
<feature type="domain" description="2Fe-2S ferredoxin-type" evidence="10">
    <location>
        <begin position="1"/>
        <end position="78"/>
    </location>
</feature>
<dbReference type="GO" id="GO:0016020">
    <property type="term" value="C:membrane"/>
    <property type="evidence" value="ECO:0007669"/>
    <property type="project" value="InterPro"/>
</dbReference>
<keyword evidence="4" id="KW-0479">Metal-binding</keyword>
<dbReference type="PROSITE" id="PS51669">
    <property type="entry name" value="4FE4S_MOW_BIS_MGD"/>
    <property type="match status" value="1"/>
</dbReference>
<dbReference type="Pfam" id="PF10588">
    <property type="entry name" value="NADH-G_4Fe-4S_3"/>
    <property type="match status" value="1"/>
</dbReference>
<dbReference type="PANTHER" id="PTHR43105:SF13">
    <property type="entry name" value="NADH-UBIQUINONE OXIDOREDUCTASE 75 KDA SUBUNIT, MITOCHONDRIAL"/>
    <property type="match status" value="1"/>
</dbReference>
<dbReference type="InterPro" id="IPR036010">
    <property type="entry name" value="2Fe-2S_ferredoxin-like_sf"/>
</dbReference>
<dbReference type="GO" id="GO:0051539">
    <property type="term" value="F:4 iron, 4 sulfur cluster binding"/>
    <property type="evidence" value="ECO:0007669"/>
    <property type="project" value="UniProtKB-KW"/>
</dbReference>
<dbReference type="Proteomes" id="UP000094197">
    <property type="component" value="Chromosome 1"/>
</dbReference>
<evidence type="ECO:0000256" key="4">
    <source>
        <dbReference type="ARBA" id="ARBA00022723"/>
    </source>
</evidence>
<keyword evidence="5" id="KW-1278">Translocase</keyword>
<dbReference type="Pfam" id="PF22117">
    <property type="entry name" value="Fer4_Nqo3"/>
    <property type="match status" value="1"/>
</dbReference>
<evidence type="ECO:0000313" key="14">
    <source>
        <dbReference type="Proteomes" id="UP000094197"/>
    </source>
</evidence>
<reference evidence="13 14" key="1">
    <citation type="submission" date="2016-04" db="EMBL/GenBank/DDBJ databases">
        <title>Complete genome seqeunce of Leptospira alstonii serovar Room22.</title>
        <authorList>
            <person name="Nally J.E."/>
            <person name="Bayles D.O."/>
            <person name="Hurley D."/>
            <person name="Fanning S."/>
            <person name="McMahon B.J."/>
            <person name="Arent Z."/>
        </authorList>
    </citation>
    <scope>NUCLEOTIDE SEQUENCE [LARGE SCALE GENOMIC DNA]</scope>
    <source>
        <strain evidence="13 14">GWTS #1</strain>
    </source>
</reference>
<evidence type="ECO:0000256" key="3">
    <source>
        <dbReference type="ARBA" id="ARBA00022485"/>
    </source>
</evidence>
<dbReference type="RefSeq" id="WP_069605780.1">
    <property type="nucleotide sequence ID" value="NZ_CP015217.1"/>
</dbReference>
<dbReference type="InterPro" id="IPR019574">
    <property type="entry name" value="NADH_UbQ_OxRdtase_Gsu_4Fe4S-bd"/>
</dbReference>
<dbReference type="PROSITE" id="PS51839">
    <property type="entry name" value="4FE4S_HC3"/>
    <property type="match status" value="1"/>
</dbReference>
<dbReference type="KEGG" id="laj:A0128_00730"/>
<dbReference type="InterPro" id="IPR054351">
    <property type="entry name" value="NADH_UbQ_OxRdtase_ferredoxin"/>
</dbReference>
<dbReference type="InterPro" id="IPR000283">
    <property type="entry name" value="NADH_UbQ_OxRdtase_75kDa_su_CS"/>
</dbReference>
<dbReference type="Gene3D" id="2.20.25.90">
    <property type="entry name" value="ADC-like domains"/>
    <property type="match status" value="1"/>
</dbReference>
<dbReference type="GO" id="GO:0008137">
    <property type="term" value="F:NADH dehydrogenase (ubiquinone) activity"/>
    <property type="evidence" value="ECO:0007669"/>
    <property type="project" value="InterPro"/>
</dbReference>
<evidence type="ECO:0000256" key="2">
    <source>
        <dbReference type="ARBA" id="ARBA00005404"/>
    </source>
</evidence>
<keyword evidence="14" id="KW-1185">Reference proteome</keyword>
<dbReference type="PROSITE" id="PS51085">
    <property type="entry name" value="2FE2S_FER_2"/>
    <property type="match status" value="1"/>
</dbReference>
<dbReference type="PROSITE" id="PS00641">
    <property type="entry name" value="COMPLEX1_75K_1"/>
    <property type="match status" value="1"/>
</dbReference>
<dbReference type="PANTHER" id="PTHR43105">
    <property type="entry name" value="RESPIRATORY NITRATE REDUCTASE"/>
    <property type="match status" value="1"/>
</dbReference>
<accession>A0A1D7USF9</accession>
<evidence type="ECO:0000256" key="9">
    <source>
        <dbReference type="ARBA" id="ARBA00034078"/>
    </source>
</evidence>
<dbReference type="Pfam" id="PF13510">
    <property type="entry name" value="Fer2_4"/>
    <property type="match status" value="1"/>
</dbReference>
<sequence length="486" mass="53807">MVKIKIDGIEHEVDEKKNLISAAKDVGIEIPFFCYHPKLSIVGMCRMCLIEIEGVPRLQAACNTKVTEGLSIFTKNDRIKEAREGTMEFLLANHPLDCPVCDKAGECQLQDNAFKEGKGNSRFTLEKRNVPQEEIGSNLIINHNRCIVCYRCVRFEEEIVGESNLGLFERGYHSIIGLAKNEPIHHNFQGALADICPTGALLNNKTLFKSRVWWYKNAESICHGCSTGCNITTNVRDNKMYRYMPRIDEEKDMYFLCDKGRFDIDWLNENRLSAYYQEGKSSESGVVLPAIAEKIIQANQIAILGGGSESNENLKSILQSAGSFGKSVVLEVRVDSAQSKPPEQKDFLMTTDLRPNTRGGVDAGFISSQGIESIRNSIESGAIDLVFVIKENLKDVLPSISSKTTVVLLNTNLTSDLSGVAYGVPIQTFAEQAGSFTNKNGLNQRFQKAMDPLKGLLSSGSVFQRLAELVKELSSSPKEVSSIGNR</sequence>
<dbReference type="InterPro" id="IPR006963">
    <property type="entry name" value="Mopterin_OxRdtase_4Fe-4S_dom"/>
</dbReference>
<comment type="cofactor">
    <cofactor evidence="1">
        <name>[4Fe-4S] cluster</name>
        <dbReference type="ChEBI" id="CHEBI:49883"/>
    </cofactor>
</comment>
<dbReference type="AlphaFoldDB" id="A0A1D7USF9"/>
<dbReference type="InterPro" id="IPR001041">
    <property type="entry name" value="2Fe-2S_ferredoxin-type"/>
</dbReference>
<feature type="domain" description="4Fe-4S Mo/W bis-MGD-type" evidence="11">
    <location>
        <begin position="215"/>
        <end position="271"/>
    </location>
</feature>
<comment type="cofactor">
    <cofactor evidence="9">
        <name>[2Fe-2S] cluster</name>
        <dbReference type="ChEBI" id="CHEBI:190135"/>
    </cofactor>
</comment>
<dbReference type="Gene3D" id="3.10.20.740">
    <property type="match status" value="1"/>
</dbReference>
<feature type="domain" description="4Fe-4S His(Cys)3-ligated-type" evidence="12">
    <location>
        <begin position="78"/>
        <end position="117"/>
    </location>
</feature>
<keyword evidence="6" id="KW-0408">Iron</keyword>
<comment type="similarity">
    <text evidence="2">Belongs to the complex I 75 kDa subunit family.</text>
</comment>
<dbReference type="GO" id="GO:0046872">
    <property type="term" value="F:metal ion binding"/>
    <property type="evidence" value="ECO:0007669"/>
    <property type="project" value="UniProtKB-KW"/>
</dbReference>
<dbReference type="SMART" id="SM00929">
    <property type="entry name" value="NADH-G_4Fe-4S_3"/>
    <property type="match status" value="1"/>
</dbReference>
<evidence type="ECO:0000256" key="7">
    <source>
        <dbReference type="ARBA" id="ARBA00023014"/>
    </source>
</evidence>
<dbReference type="GO" id="GO:0016491">
    <property type="term" value="F:oxidoreductase activity"/>
    <property type="evidence" value="ECO:0007669"/>
    <property type="project" value="InterPro"/>
</dbReference>
<evidence type="ECO:0000259" key="12">
    <source>
        <dbReference type="PROSITE" id="PS51839"/>
    </source>
</evidence>
<keyword evidence="7" id="KW-0411">Iron-sulfur</keyword>
<dbReference type="FunFam" id="3.10.20.740:FF:000001">
    <property type="entry name" value="NADH-quinone oxidoreductase subunit G"/>
    <property type="match status" value="1"/>
</dbReference>
<evidence type="ECO:0000259" key="10">
    <source>
        <dbReference type="PROSITE" id="PS51085"/>
    </source>
</evidence>
<dbReference type="SUPFAM" id="SSF54292">
    <property type="entry name" value="2Fe-2S ferredoxin-like"/>
    <property type="match status" value="1"/>
</dbReference>